<feature type="compositionally biased region" description="Acidic residues" evidence="2">
    <location>
        <begin position="1212"/>
        <end position="1223"/>
    </location>
</feature>
<organism evidence="3 4">
    <name type="scientific">Oikopleura dioica</name>
    <name type="common">Tunicate</name>
    <dbReference type="NCBI Taxonomy" id="34765"/>
    <lineage>
        <taxon>Eukaryota</taxon>
        <taxon>Metazoa</taxon>
        <taxon>Chordata</taxon>
        <taxon>Tunicata</taxon>
        <taxon>Appendicularia</taxon>
        <taxon>Copelata</taxon>
        <taxon>Oikopleuridae</taxon>
        <taxon>Oikopleura</taxon>
    </lineage>
</organism>
<feature type="compositionally biased region" description="Polar residues" evidence="2">
    <location>
        <begin position="1069"/>
        <end position="1086"/>
    </location>
</feature>
<feature type="compositionally biased region" description="Low complexity" evidence="2">
    <location>
        <begin position="779"/>
        <end position="800"/>
    </location>
</feature>
<dbReference type="EMBL" id="OU015569">
    <property type="protein sequence ID" value="CAG5094352.1"/>
    <property type="molecule type" value="Genomic_DNA"/>
</dbReference>
<feature type="region of interest" description="Disordered" evidence="2">
    <location>
        <begin position="284"/>
        <end position="337"/>
    </location>
</feature>
<gene>
    <name evidence="3" type="ORF">OKIOD_LOCUS5035</name>
</gene>
<feature type="region of interest" description="Disordered" evidence="2">
    <location>
        <begin position="723"/>
        <end position="844"/>
    </location>
</feature>
<sequence>MENQLSDAQIGQMIFRAISESNSSSRSTDSYAAHEASFAELEAMEQLKAAAPEFASENHTFRPVQTKRLNTQTMDSGYFETANNQFNASMVIPQILQTAELKASLESKIASLTEKIKELTSHPLEDLTNRRITAMEQLQSQQVQVQNMLLEQMKQSNQLVRQQLCGDFRVNSADPRVDVPRPSVTARVEQHHPLSSAPRRARDHLSGRVSVGSNNGPHISPVSNGTSSSSTIQGRLTCILCEEEKNCWAFVGGDILHLNNEHVCRACANHEGSLELIRSAVENMKDHRQRTRERSSSASKPTISYSSAVATLTPPPVTSSRPVVATSSVASSGRAETGAGNGGMPMIYRGIVGSGDRRSFNFHVVISAPDIYHIVVDDGFLQGQKFTNIADFRMTLAQNQFELSKVQMNVFDGQKWLSLATFLYQRGRAALPTHTQESVISQKSPKIPVSTTHVPTVFVPNSRTVMSEAEALPPAQYDPRLLMGQEWLQQRVGFPYLPPTFTPTNPTQLALSNLMSQEFKNPRNRRTAGVPPAYTLLSPMSANDPAAFSIEELNIDWLDEVSPLPVRPSSPVKIGQSQPIKIWHEKPESAFSTIENELEEVAARRRLFDENLKKQRRAQIDPLAEDEFLDEKPIKLKVSKAISDARAKVPTKVASKQRFQREKPKAAQTAQRSSVIPRRKAPQTARKTQSVEFADEKLRSIYGRAEWQGGAKRLGRNPYIYHQSPPKHHTNVQISQGIRVRSSKSQTTPRLGLERGESAIQIAPPVRAGPSSRNRRSYSPESASTVSISSTSEVLSSTPIPSAELVDRSQNTSVTPMATTEPTNTQPYSSVETQATLTSDSRQPPLIIKPSYEAINERPASPQVDDRVDELKGWLEREFMSKFIQQGVKPNPHPVVPPRHHQQPQDERLLRKLVEDRVRKYLREMRREKTPPAPEPVVQRKAEPLIVSQTYVRPMTPSPIHSIESPAPIELEAFIDETVANISTPDPSQRPPRSPSLKENNTLENLPIDESDESFKPILQKSESERTISSFTAGHTPEMSNVYDDEFDDELAASQIITPGASTKSVISINSLDGKSSPTPIRSSTPGKAAPPQEIEERPPSIQEVPVVQSPPSLHTQSEESTLCSSTDATFSPGELIISFGEYRAPPKSLPKRQNTRNRKTGDSLSEGEIECSANDVSPVTSREFSEGEIRYRVKNQANPANVAMSAPFEETISEESEYDDPTDLQPDNSLSDQSN</sequence>
<reference evidence="3 4" key="1">
    <citation type="submission" date="2021-04" db="EMBL/GenBank/DDBJ databases">
        <authorList>
            <person name="Bliznina A."/>
        </authorList>
    </citation>
    <scope>NUCLEOTIDE SEQUENCE [LARGE SCALE GENOMIC DNA]</scope>
</reference>
<keyword evidence="4" id="KW-1185">Reference proteome</keyword>
<proteinExistence type="predicted"/>
<feature type="compositionally biased region" description="Polar residues" evidence="2">
    <location>
        <begin position="1226"/>
        <end position="1236"/>
    </location>
</feature>
<protein>
    <submittedName>
        <fullName evidence="3">Oidioi.mRNA.OKI2018_I69.XSR.g13477.t2.cds</fullName>
    </submittedName>
</protein>
<feature type="compositionally biased region" description="Polar residues" evidence="2">
    <location>
        <begin position="808"/>
        <end position="842"/>
    </location>
</feature>
<name>A0ABN7S701_OIKDI</name>
<dbReference type="Proteomes" id="UP001158576">
    <property type="component" value="Chromosome XSR"/>
</dbReference>
<feature type="coiled-coil region" evidence="1">
    <location>
        <begin position="102"/>
        <end position="144"/>
    </location>
</feature>
<feature type="compositionally biased region" description="Low complexity" evidence="2">
    <location>
        <begin position="220"/>
        <end position="230"/>
    </location>
</feature>
<evidence type="ECO:0000256" key="2">
    <source>
        <dbReference type="SAM" id="MobiDB-lite"/>
    </source>
</evidence>
<accession>A0ABN7S701</accession>
<feature type="region of interest" description="Disordered" evidence="2">
    <location>
        <begin position="175"/>
        <end position="230"/>
    </location>
</feature>
<feature type="compositionally biased region" description="Polar residues" evidence="2">
    <location>
        <begin position="1110"/>
        <end position="1130"/>
    </location>
</feature>
<keyword evidence="1" id="KW-0175">Coiled coil</keyword>
<feature type="compositionally biased region" description="Low complexity" evidence="2">
    <location>
        <begin position="318"/>
        <end position="332"/>
    </location>
</feature>
<feature type="compositionally biased region" description="Basic residues" evidence="2">
    <location>
        <begin position="1150"/>
        <end position="1159"/>
    </location>
</feature>
<feature type="region of interest" description="Disordered" evidence="2">
    <location>
        <begin position="1069"/>
        <end position="1236"/>
    </location>
</feature>
<evidence type="ECO:0000313" key="3">
    <source>
        <dbReference type="EMBL" id="CAG5094352.1"/>
    </source>
</evidence>
<feature type="compositionally biased region" description="Polar residues" evidence="2">
    <location>
        <begin position="296"/>
        <end position="310"/>
    </location>
</feature>
<evidence type="ECO:0000313" key="4">
    <source>
        <dbReference type="Proteomes" id="UP001158576"/>
    </source>
</evidence>
<feature type="region of interest" description="Disordered" evidence="2">
    <location>
        <begin position="982"/>
        <end position="1042"/>
    </location>
</feature>
<evidence type="ECO:0000256" key="1">
    <source>
        <dbReference type="SAM" id="Coils"/>
    </source>
</evidence>
<feature type="region of interest" description="Disordered" evidence="2">
    <location>
        <begin position="652"/>
        <end position="691"/>
    </location>
</feature>